<evidence type="ECO:0000313" key="2">
    <source>
        <dbReference type="Proteomes" id="UP000581769"/>
    </source>
</evidence>
<name>A0A840J266_9PSEU</name>
<keyword evidence="2" id="KW-1185">Reference proteome</keyword>
<accession>A0A840J266</accession>
<evidence type="ECO:0000313" key="1">
    <source>
        <dbReference type="EMBL" id="MBB4687522.1"/>
    </source>
</evidence>
<sequence length="37" mass="3823">MPDDVTVTVTPAAAGVLDDVTVTLTPAVPDDLTVTRR</sequence>
<comment type="caution">
    <text evidence="1">The sequence shown here is derived from an EMBL/GenBank/DDBJ whole genome shotgun (WGS) entry which is preliminary data.</text>
</comment>
<reference evidence="1 2" key="1">
    <citation type="submission" date="2020-08" db="EMBL/GenBank/DDBJ databases">
        <title>Sequencing the genomes of 1000 actinobacteria strains.</title>
        <authorList>
            <person name="Klenk H.-P."/>
        </authorList>
    </citation>
    <scope>NUCLEOTIDE SEQUENCE [LARGE SCALE GENOMIC DNA]</scope>
    <source>
        <strain evidence="1 2">DSM 45859</strain>
    </source>
</reference>
<gene>
    <name evidence="1" type="ORF">BJY18_005007</name>
</gene>
<dbReference type="EMBL" id="JACHMG010000001">
    <property type="protein sequence ID" value="MBB4687522.1"/>
    <property type="molecule type" value="Genomic_DNA"/>
</dbReference>
<protein>
    <submittedName>
        <fullName evidence="1">Uncharacterized protein</fullName>
    </submittedName>
</protein>
<proteinExistence type="predicted"/>
<dbReference type="AlphaFoldDB" id="A0A840J266"/>
<organism evidence="1 2">
    <name type="scientific">Amycolatopsis jiangsuensis</name>
    <dbReference type="NCBI Taxonomy" id="1181879"/>
    <lineage>
        <taxon>Bacteria</taxon>
        <taxon>Bacillati</taxon>
        <taxon>Actinomycetota</taxon>
        <taxon>Actinomycetes</taxon>
        <taxon>Pseudonocardiales</taxon>
        <taxon>Pseudonocardiaceae</taxon>
        <taxon>Amycolatopsis</taxon>
    </lineage>
</organism>
<dbReference type="Proteomes" id="UP000581769">
    <property type="component" value="Unassembled WGS sequence"/>
</dbReference>